<proteinExistence type="predicted"/>
<evidence type="ECO:0000313" key="5">
    <source>
        <dbReference type="Proteomes" id="UP000664132"/>
    </source>
</evidence>
<dbReference type="AlphaFoldDB" id="A0A8H7WIF2"/>
<name>A0A8H7WIF2_9HELO</name>
<dbReference type="EMBL" id="JAFJYH010000010">
    <property type="protein sequence ID" value="KAG4425474.1"/>
    <property type="molecule type" value="Genomic_DNA"/>
</dbReference>
<reference evidence="4" key="1">
    <citation type="submission" date="2021-02" db="EMBL/GenBank/DDBJ databases">
        <title>Genome sequence Cadophora malorum strain M34.</title>
        <authorList>
            <person name="Stefanovic E."/>
            <person name="Vu D."/>
            <person name="Scully C."/>
            <person name="Dijksterhuis J."/>
            <person name="Roader J."/>
            <person name="Houbraken J."/>
        </authorList>
    </citation>
    <scope>NUCLEOTIDE SEQUENCE</scope>
    <source>
        <strain evidence="4">M34</strain>
    </source>
</reference>
<feature type="domain" description="Alpha/beta hydrolase fold-3" evidence="3">
    <location>
        <begin position="109"/>
        <end position="327"/>
    </location>
</feature>
<protein>
    <recommendedName>
        <fullName evidence="3">Alpha/beta hydrolase fold-3 domain-containing protein</fullName>
    </recommendedName>
</protein>
<dbReference type="Pfam" id="PF07859">
    <property type="entry name" value="Abhydrolase_3"/>
    <property type="match status" value="1"/>
</dbReference>
<dbReference type="InterPro" id="IPR029058">
    <property type="entry name" value="AB_hydrolase_fold"/>
</dbReference>
<evidence type="ECO:0000256" key="1">
    <source>
        <dbReference type="ARBA" id="ARBA00022801"/>
    </source>
</evidence>
<dbReference type="PANTHER" id="PTHR48081:SF8">
    <property type="entry name" value="ALPHA_BETA HYDROLASE FOLD-3 DOMAIN-CONTAINING PROTEIN-RELATED"/>
    <property type="match status" value="1"/>
</dbReference>
<accession>A0A8H7WIF2</accession>
<dbReference type="OrthoDB" id="408631at2759"/>
<organism evidence="4 5">
    <name type="scientific">Cadophora malorum</name>
    <dbReference type="NCBI Taxonomy" id="108018"/>
    <lineage>
        <taxon>Eukaryota</taxon>
        <taxon>Fungi</taxon>
        <taxon>Dikarya</taxon>
        <taxon>Ascomycota</taxon>
        <taxon>Pezizomycotina</taxon>
        <taxon>Leotiomycetes</taxon>
        <taxon>Helotiales</taxon>
        <taxon>Ploettnerulaceae</taxon>
        <taxon>Cadophora</taxon>
    </lineage>
</organism>
<feature type="region of interest" description="Disordered" evidence="2">
    <location>
        <begin position="1"/>
        <end position="32"/>
    </location>
</feature>
<evidence type="ECO:0000313" key="4">
    <source>
        <dbReference type="EMBL" id="KAG4425474.1"/>
    </source>
</evidence>
<gene>
    <name evidence="4" type="ORF">IFR04_001393</name>
</gene>
<comment type="caution">
    <text evidence="4">The sequence shown here is derived from an EMBL/GenBank/DDBJ whole genome shotgun (WGS) entry which is preliminary data.</text>
</comment>
<sequence length="353" mass="38826">MSFPDNFTSDPDWEAYATRNGGPLPSNNTGLPSSEAIEPLNFDINQARANQADDDLERADSHPLESVRYIATLTTIKVRDGAEISVRISHPTISRLQQDKITAPLPVLFVTHGGGWIQGSHLSEEAWLLWHLYENFELAVISVEYRLAPEHKFPVWIEDSWDVLEALLLSNNSAFLDLGVQFDLKKVLLAGSSSGAGISAVLSQMCRDKGLPISGVILNVPAVCDYRHFPAEYTTEGQISSYRQAVETYSSGAMVMVWNTTQPSEASGSDPMASPLLGDLSSLPRHMIFVAGQDALRDEGIAYATKLREAGVPVKLEVFSGVPHHFAQIPGLTATARFQESFRDAMKEWLKPE</sequence>
<dbReference type="GO" id="GO:0016787">
    <property type="term" value="F:hydrolase activity"/>
    <property type="evidence" value="ECO:0007669"/>
    <property type="project" value="UniProtKB-KW"/>
</dbReference>
<dbReference type="Gene3D" id="3.40.50.1820">
    <property type="entry name" value="alpha/beta hydrolase"/>
    <property type="match status" value="1"/>
</dbReference>
<dbReference type="SUPFAM" id="SSF53474">
    <property type="entry name" value="alpha/beta-Hydrolases"/>
    <property type="match status" value="1"/>
</dbReference>
<keyword evidence="5" id="KW-1185">Reference proteome</keyword>
<dbReference type="PANTHER" id="PTHR48081">
    <property type="entry name" value="AB HYDROLASE SUPERFAMILY PROTEIN C4A8.06C"/>
    <property type="match status" value="1"/>
</dbReference>
<evidence type="ECO:0000256" key="2">
    <source>
        <dbReference type="SAM" id="MobiDB-lite"/>
    </source>
</evidence>
<dbReference type="InterPro" id="IPR050300">
    <property type="entry name" value="GDXG_lipolytic_enzyme"/>
</dbReference>
<evidence type="ECO:0000259" key="3">
    <source>
        <dbReference type="Pfam" id="PF07859"/>
    </source>
</evidence>
<keyword evidence="1" id="KW-0378">Hydrolase</keyword>
<dbReference type="InterPro" id="IPR013094">
    <property type="entry name" value="AB_hydrolase_3"/>
</dbReference>
<dbReference type="Proteomes" id="UP000664132">
    <property type="component" value="Unassembled WGS sequence"/>
</dbReference>